<accession>A0A1C3XIA6</accession>
<evidence type="ECO:0000313" key="3">
    <source>
        <dbReference type="Proteomes" id="UP000183174"/>
    </source>
</evidence>
<feature type="transmembrane region" description="Helical" evidence="1">
    <location>
        <begin position="19"/>
        <end position="37"/>
    </location>
</feature>
<organism evidence="2 3">
    <name type="scientific">Bradyrhizobium yuanmingense</name>
    <dbReference type="NCBI Taxonomy" id="108015"/>
    <lineage>
        <taxon>Bacteria</taxon>
        <taxon>Pseudomonadati</taxon>
        <taxon>Pseudomonadota</taxon>
        <taxon>Alphaproteobacteria</taxon>
        <taxon>Hyphomicrobiales</taxon>
        <taxon>Nitrobacteraceae</taxon>
        <taxon>Bradyrhizobium</taxon>
    </lineage>
</organism>
<reference evidence="2 3" key="1">
    <citation type="submission" date="2016-08" db="EMBL/GenBank/DDBJ databases">
        <authorList>
            <person name="Seilhamer J.J."/>
        </authorList>
    </citation>
    <scope>NUCLEOTIDE SEQUENCE [LARGE SCALE GENOMIC DNA]</scope>
    <source>
        <strain evidence="2 3">CCBAU 10071</strain>
    </source>
</reference>
<proteinExistence type="predicted"/>
<dbReference type="EMBL" id="FMAE01000021">
    <property type="protein sequence ID" value="SCB51694.1"/>
    <property type="molecule type" value="Genomic_DNA"/>
</dbReference>
<keyword evidence="1" id="KW-1133">Transmembrane helix</keyword>
<dbReference type="Proteomes" id="UP000183174">
    <property type="component" value="Unassembled WGS sequence"/>
</dbReference>
<protein>
    <submittedName>
        <fullName evidence="2">Uncharacterized protein</fullName>
    </submittedName>
</protein>
<evidence type="ECO:0000313" key="2">
    <source>
        <dbReference type="EMBL" id="SCB51694.1"/>
    </source>
</evidence>
<evidence type="ECO:0000256" key="1">
    <source>
        <dbReference type="SAM" id="Phobius"/>
    </source>
</evidence>
<name>A0A1C3XIA6_9BRAD</name>
<sequence length="42" mass="4484">MNFGPAIDLEAIDAMVRHIETAAMIAAGLLALAWLACEWRGA</sequence>
<gene>
    <name evidence="2" type="ORF">GA0061099_102116</name>
</gene>
<keyword evidence="1" id="KW-0472">Membrane</keyword>
<keyword evidence="1" id="KW-0812">Transmembrane</keyword>
<dbReference type="RefSeq" id="WP_276327055.1">
    <property type="nucleotide sequence ID" value="NZ_FMAE01000021.1"/>
</dbReference>
<dbReference type="AlphaFoldDB" id="A0A1C3XIA6"/>